<sequence length="183" mass="20252">MRNAQPPTVIYLPSLGGHAGLRITPELVTCKRFPFHCYSIQEDGSMVFPVPRVLSCRRPHPYAKPVVRFNTPSSRHASLLPDFESASARPTSSLSSDPNPTMELLKSLVPALIEDPSSFKESISSICAAHNIDKSAISTVMQATRRRSLIRPLKRTWTLDRSTPSVVVPSLPRTRILVLYACS</sequence>
<gene>
    <name evidence="1" type="ORF">BDM02DRAFT_3188044</name>
</gene>
<keyword evidence="2" id="KW-1185">Reference proteome</keyword>
<evidence type="ECO:0000313" key="2">
    <source>
        <dbReference type="Proteomes" id="UP000886501"/>
    </source>
</evidence>
<reference evidence="1" key="1">
    <citation type="submission" date="2019-10" db="EMBL/GenBank/DDBJ databases">
        <authorList>
            <consortium name="DOE Joint Genome Institute"/>
            <person name="Kuo A."/>
            <person name="Miyauchi S."/>
            <person name="Kiss E."/>
            <person name="Drula E."/>
            <person name="Kohler A."/>
            <person name="Sanchez-Garcia M."/>
            <person name="Andreopoulos B."/>
            <person name="Barry K.W."/>
            <person name="Bonito G."/>
            <person name="Buee M."/>
            <person name="Carver A."/>
            <person name="Chen C."/>
            <person name="Cichocki N."/>
            <person name="Clum A."/>
            <person name="Culley D."/>
            <person name="Crous P.W."/>
            <person name="Fauchery L."/>
            <person name="Girlanda M."/>
            <person name="Hayes R."/>
            <person name="Keri Z."/>
            <person name="Labutti K."/>
            <person name="Lipzen A."/>
            <person name="Lombard V."/>
            <person name="Magnuson J."/>
            <person name="Maillard F."/>
            <person name="Morin E."/>
            <person name="Murat C."/>
            <person name="Nolan M."/>
            <person name="Ohm R."/>
            <person name="Pangilinan J."/>
            <person name="Pereira M."/>
            <person name="Perotto S."/>
            <person name="Peter M."/>
            <person name="Riley R."/>
            <person name="Sitrit Y."/>
            <person name="Stielow B."/>
            <person name="Szollosi G."/>
            <person name="Zifcakova L."/>
            <person name="Stursova M."/>
            <person name="Spatafora J.W."/>
            <person name="Tedersoo L."/>
            <person name="Vaario L.-M."/>
            <person name="Yamada A."/>
            <person name="Yan M."/>
            <person name="Wang P."/>
            <person name="Xu J."/>
            <person name="Bruns T."/>
            <person name="Baldrian P."/>
            <person name="Vilgalys R."/>
            <person name="Henrissat B."/>
            <person name="Grigoriev I.V."/>
            <person name="Hibbett D."/>
            <person name="Nagy L.G."/>
            <person name="Martin F.M."/>
        </authorList>
    </citation>
    <scope>NUCLEOTIDE SEQUENCE</scope>
    <source>
        <strain evidence="1">P2</strain>
    </source>
</reference>
<name>A0ACB6ZCF4_THEGA</name>
<evidence type="ECO:0000313" key="1">
    <source>
        <dbReference type="EMBL" id="KAF9647380.1"/>
    </source>
</evidence>
<reference evidence="1" key="2">
    <citation type="journal article" date="2020" name="Nat. Commun.">
        <title>Large-scale genome sequencing of mycorrhizal fungi provides insights into the early evolution of symbiotic traits.</title>
        <authorList>
            <person name="Miyauchi S."/>
            <person name="Kiss E."/>
            <person name="Kuo A."/>
            <person name="Drula E."/>
            <person name="Kohler A."/>
            <person name="Sanchez-Garcia M."/>
            <person name="Morin E."/>
            <person name="Andreopoulos B."/>
            <person name="Barry K.W."/>
            <person name="Bonito G."/>
            <person name="Buee M."/>
            <person name="Carver A."/>
            <person name="Chen C."/>
            <person name="Cichocki N."/>
            <person name="Clum A."/>
            <person name="Culley D."/>
            <person name="Crous P.W."/>
            <person name="Fauchery L."/>
            <person name="Girlanda M."/>
            <person name="Hayes R.D."/>
            <person name="Keri Z."/>
            <person name="LaButti K."/>
            <person name="Lipzen A."/>
            <person name="Lombard V."/>
            <person name="Magnuson J."/>
            <person name="Maillard F."/>
            <person name="Murat C."/>
            <person name="Nolan M."/>
            <person name="Ohm R.A."/>
            <person name="Pangilinan J."/>
            <person name="Pereira M.F."/>
            <person name="Perotto S."/>
            <person name="Peter M."/>
            <person name="Pfister S."/>
            <person name="Riley R."/>
            <person name="Sitrit Y."/>
            <person name="Stielow J.B."/>
            <person name="Szollosi G."/>
            <person name="Zifcakova L."/>
            <person name="Stursova M."/>
            <person name="Spatafora J.W."/>
            <person name="Tedersoo L."/>
            <person name="Vaario L.M."/>
            <person name="Yamada A."/>
            <person name="Yan M."/>
            <person name="Wang P."/>
            <person name="Xu J."/>
            <person name="Bruns T."/>
            <person name="Baldrian P."/>
            <person name="Vilgalys R."/>
            <person name="Dunand C."/>
            <person name="Henrissat B."/>
            <person name="Grigoriev I.V."/>
            <person name="Hibbett D."/>
            <person name="Nagy L.G."/>
            <person name="Martin F.M."/>
        </authorList>
    </citation>
    <scope>NUCLEOTIDE SEQUENCE</scope>
    <source>
        <strain evidence="1">P2</strain>
    </source>
</reference>
<protein>
    <submittedName>
        <fullName evidence="1">Uncharacterized protein</fullName>
    </submittedName>
</protein>
<organism evidence="1 2">
    <name type="scientific">Thelephora ganbajun</name>
    <name type="common">Ganba fungus</name>
    <dbReference type="NCBI Taxonomy" id="370292"/>
    <lineage>
        <taxon>Eukaryota</taxon>
        <taxon>Fungi</taxon>
        <taxon>Dikarya</taxon>
        <taxon>Basidiomycota</taxon>
        <taxon>Agaricomycotina</taxon>
        <taxon>Agaricomycetes</taxon>
        <taxon>Thelephorales</taxon>
        <taxon>Thelephoraceae</taxon>
        <taxon>Thelephora</taxon>
    </lineage>
</organism>
<dbReference type="Proteomes" id="UP000886501">
    <property type="component" value="Unassembled WGS sequence"/>
</dbReference>
<accession>A0ACB6ZCF4</accession>
<proteinExistence type="predicted"/>
<comment type="caution">
    <text evidence="1">The sequence shown here is derived from an EMBL/GenBank/DDBJ whole genome shotgun (WGS) entry which is preliminary data.</text>
</comment>
<dbReference type="EMBL" id="MU118035">
    <property type="protein sequence ID" value="KAF9647380.1"/>
    <property type="molecule type" value="Genomic_DNA"/>
</dbReference>